<dbReference type="InterPro" id="IPR052044">
    <property type="entry name" value="PKS_Associated_Protein"/>
</dbReference>
<protein>
    <submittedName>
        <fullName evidence="2">Monooxygenase</fullName>
    </submittedName>
</protein>
<dbReference type="RefSeq" id="WP_209639096.1">
    <property type="nucleotide sequence ID" value="NZ_JAGINW010000001.1"/>
</dbReference>
<dbReference type="Gene3D" id="2.60.120.10">
    <property type="entry name" value="Jelly Rolls"/>
    <property type="match status" value="1"/>
</dbReference>
<dbReference type="EMBL" id="JAGINW010000001">
    <property type="protein sequence ID" value="MBP2323140.1"/>
    <property type="molecule type" value="Genomic_DNA"/>
</dbReference>
<dbReference type="PANTHER" id="PTHR36114">
    <property type="entry name" value="16.7 KDA PROTEIN IN WHIE LOCUS"/>
    <property type="match status" value="1"/>
</dbReference>
<keyword evidence="2" id="KW-0503">Monooxygenase</keyword>
<organism evidence="2 3">
    <name type="scientific">Kibdelosporangium banguiense</name>
    <dbReference type="NCBI Taxonomy" id="1365924"/>
    <lineage>
        <taxon>Bacteria</taxon>
        <taxon>Bacillati</taxon>
        <taxon>Actinomycetota</taxon>
        <taxon>Actinomycetes</taxon>
        <taxon>Pseudonocardiales</taxon>
        <taxon>Pseudonocardiaceae</taxon>
        <taxon>Kibdelosporangium</taxon>
    </lineage>
</organism>
<dbReference type="PANTHER" id="PTHR36114:SF1">
    <property type="entry name" value="16.7 KDA PROTEIN IN WHIE LOCUS"/>
    <property type="match status" value="1"/>
</dbReference>
<dbReference type="CDD" id="cd06991">
    <property type="entry name" value="cupin_TcmJ-like"/>
    <property type="match status" value="1"/>
</dbReference>
<dbReference type="InterPro" id="IPR016672">
    <property type="entry name" value="Polyketide_Synth_CurC_prd"/>
</dbReference>
<dbReference type="GO" id="GO:0004497">
    <property type="term" value="F:monooxygenase activity"/>
    <property type="evidence" value="ECO:0007669"/>
    <property type="project" value="UniProtKB-KW"/>
</dbReference>
<keyword evidence="3" id="KW-1185">Reference proteome</keyword>
<dbReference type="SUPFAM" id="SSF51182">
    <property type="entry name" value="RmlC-like cupins"/>
    <property type="match status" value="1"/>
</dbReference>
<accession>A0ABS4TFE7</accession>
<dbReference type="Pfam" id="PF07883">
    <property type="entry name" value="Cupin_2"/>
    <property type="match status" value="1"/>
</dbReference>
<evidence type="ECO:0000259" key="1">
    <source>
        <dbReference type="Pfam" id="PF07883"/>
    </source>
</evidence>
<dbReference type="Proteomes" id="UP001519332">
    <property type="component" value="Unassembled WGS sequence"/>
</dbReference>
<reference evidence="2 3" key="1">
    <citation type="submission" date="2021-03" db="EMBL/GenBank/DDBJ databases">
        <title>Sequencing the genomes of 1000 actinobacteria strains.</title>
        <authorList>
            <person name="Klenk H.-P."/>
        </authorList>
    </citation>
    <scope>NUCLEOTIDE SEQUENCE [LARGE SCALE GENOMIC DNA]</scope>
    <source>
        <strain evidence="2 3">DSM 46670</strain>
    </source>
</reference>
<gene>
    <name evidence="2" type="ORF">JOF56_003525</name>
</gene>
<dbReference type="InterPro" id="IPR013096">
    <property type="entry name" value="Cupin_2"/>
</dbReference>
<proteinExistence type="predicted"/>
<dbReference type="InterPro" id="IPR011051">
    <property type="entry name" value="RmlC_Cupin_sf"/>
</dbReference>
<evidence type="ECO:0000313" key="2">
    <source>
        <dbReference type="EMBL" id="MBP2323140.1"/>
    </source>
</evidence>
<dbReference type="PIRSF" id="PIRSF016602">
    <property type="entry name" value="CurC_prd"/>
    <property type="match status" value="1"/>
</dbReference>
<sequence length="134" mass="14452">MSTTTEAIAFEDAITNTKRGGEIHILLSPKSGNSTTGLMGVVLLAPGEFVSEHYHPYSEEYIYVIRGNPVLKVDGHPIPLAPRKAVLVPKGIKHRLENPGTEEAELTFHLCPLAPRPELGHVDTEPLPGAGEQA</sequence>
<dbReference type="InterPro" id="IPR014710">
    <property type="entry name" value="RmlC-like_jellyroll"/>
</dbReference>
<evidence type="ECO:0000313" key="3">
    <source>
        <dbReference type="Proteomes" id="UP001519332"/>
    </source>
</evidence>
<name>A0ABS4TFE7_9PSEU</name>
<comment type="caution">
    <text evidence="2">The sequence shown here is derived from an EMBL/GenBank/DDBJ whole genome shotgun (WGS) entry which is preliminary data.</text>
</comment>
<keyword evidence="2" id="KW-0560">Oxidoreductase</keyword>
<feature type="domain" description="Cupin type-2" evidence="1">
    <location>
        <begin position="41"/>
        <end position="107"/>
    </location>
</feature>